<evidence type="ECO:0000256" key="5">
    <source>
        <dbReference type="ARBA" id="ARBA00022927"/>
    </source>
</evidence>
<evidence type="ECO:0000256" key="6">
    <source>
        <dbReference type="ARBA" id="ARBA00023010"/>
    </source>
</evidence>
<dbReference type="GO" id="GO:0045893">
    <property type="term" value="P:positive regulation of DNA-templated transcription"/>
    <property type="evidence" value="ECO:0007669"/>
    <property type="project" value="TreeGrafter"/>
</dbReference>
<dbReference type="InterPro" id="IPR011502">
    <property type="entry name" value="Nucleoporin_Nup85"/>
</dbReference>
<evidence type="ECO:0000256" key="1">
    <source>
        <dbReference type="ARBA" id="ARBA00004567"/>
    </source>
</evidence>
<evidence type="ECO:0000256" key="8">
    <source>
        <dbReference type="ARBA" id="ARBA00023242"/>
    </source>
</evidence>
<dbReference type="GO" id="GO:0031080">
    <property type="term" value="C:nuclear pore outer ring"/>
    <property type="evidence" value="ECO:0007669"/>
    <property type="project" value="TreeGrafter"/>
</dbReference>
<evidence type="ECO:0000256" key="4">
    <source>
        <dbReference type="ARBA" id="ARBA00022816"/>
    </source>
</evidence>
<comment type="similarity">
    <text evidence="2 9">Belongs to the nucleoporin Nup85 family.</text>
</comment>
<organism evidence="10 11">
    <name type="scientific">Hondaea fermentalgiana</name>
    <dbReference type="NCBI Taxonomy" id="2315210"/>
    <lineage>
        <taxon>Eukaryota</taxon>
        <taxon>Sar</taxon>
        <taxon>Stramenopiles</taxon>
        <taxon>Bigyra</taxon>
        <taxon>Labyrinthulomycetes</taxon>
        <taxon>Thraustochytrida</taxon>
        <taxon>Thraustochytriidae</taxon>
        <taxon>Hondaea</taxon>
    </lineage>
</organism>
<dbReference type="GO" id="GO:0031965">
    <property type="term" value="C:nuclear membrane"/>
    <property type="evidence" value="ECO:0007669"/>
    <property type="project" value="UniProtKB-UniRule"/>
</dbReference>
<dbReference type="GO" id="GO:0017056">
    <property type="term" value="F:structural constituent of nuclear pore"/>
    <property type="evidence" value="ECO:0007669"/>
    <property type="project" value="TreeGrafter"/>
</dbReference>
<dbReference type="OrthoDB" id="17644at2759"/>
<keyword evidence="6 9" id="KW-0811">Translocation</keyword>
<keyword evidence="11" id="KW-1185">Reference proteome</keyword>
<keyword evidence="8 9" id="KW-0539">Nucleus</keyword>
<proteinExistence type="inferred from homology"/>
<evidence type="ECO:0000256" key="9">
    <source>
        <dbReference type="RuleBase" id="RU365073"/>
    </source>
</evidence>
<evidence type="ECO:0000256" key="7">
    <source>
        <dbReference type="ARBA" id="ARBA00023132"/>
    </source>
</evidence>
<comment type="function">
    <text evidence="9">Functions as a component of the nuclear pore complex (NPC).</text>
</comment>
<dbReference type="InParanoid" id="A0A2R5GIN8"/>
<sequence length="737" mass="81835">MERRPRGLVGFRWGRGDELVVFKTQVRGRLTPAQREEGKARAKAGLAEERVENEHRVEKPDTVHVISWDQTPAQMRRLVAAGQREFVALQDAGADVLACSRNLRSELDRAVQTLEAAVDKRQDDPRAGYLERMKDAAAAWHLTELLILDPEPLVASDFVSWVAQHGPWRDPTGELDVKNRGIESGYYWKEVFSCAIRGDLLAAWRCLRLLEPDSVHSAADDALLAMLDELRALLLAMPRRAVSGRGLNDEEGDVVRDADYELWRSAEMGADPDSMIDFKARWMRWREAMQVFARDYAAAVAQVGPELQDFLQLILGNVEVTLRRIDAEKDSWYHLVACFLQYHVTAARKQELGALVKQSIDALDLEVDARVHLLLTVVNLDAPGILQQLHSTVGDRWVTAHLAELLARCGALETVMDPASIEASGFLQTDDFLLGDLEVDLREFFVLEYAASLGLGGQQSDRAALAPGAWRLTASYLSALTRKVQVPPGVELPLGLLHMQAVVDLQRPVSDRFCHRLAKGCQMMGLSASSLARQRIMHWWRFRGGLDNGLQGLSNALVWASTYGEQELAERMLARLFAVSRLDVLDALVDHLAASAQLTQTLKADALAFLARYRAVHETIRAARANVNAHVDEADQNDEILASAYSQATAQLADAFAANLVPRSFCVPLLKKVFFESQRRPQLSAAHAATLIAALEEVEIAHDRNDLLKGVEAEDLAGLRTMLVQCMALAPIVSRVK</sequence>
<reference evidence="10 11" key="1">
    <citation type="submission" date="2017-12" db="EMBL/GenBank/DDBJ databases">
        <title>Sequencing, de novo assembly and annotation of complete genome of a new Thraustochytrid species, strain FCC1311.</title>
        <authorList>
            <person name="Sedici K."/>
            <person name="Godart F."/>
            <person name="Aiese Cigliano R."/>
            <person name="Sanseverino W."/>
            <person name="Barakat M."/>
            <person name="Ortet P."/>
            <person name="Marechal E."/>
            <person name="Cagnac O."/>
            <person name="Amato A."/>
        </authorList>
    </citation>
    <scope>NUCLEOTIDE SEQUENCE [LARGE SCALE GENOMIC DNA]</scope>
</reference>
<dbReference type="GO" id="GO:0006406">
    <property type="term" value="P:mRNA export from nucleus"/>
    <property type="evidence" value="ECO:0007669"/>
    <property type="project" value="TreeGrafter"/>
</dbReference>
<dbReference type="Pfam" id="PF07575">
    <property type="entry name" value="Nucleopor_Nup85"/>
    <property type="match status" value="1"/>
</dbReference>
<gene>
    <name evidence="10" type="ORF">FCC1311_069772</name>
</gene>
<evidence type="ECO:0000256" key="2">
    <source>
        <dbReference type="ARBA" id="ARBA00005573"/>
    </source>
</evidence>
<evidence type="ECO:0000256" key="3">
    <source>
        <dbReference type="ARBA" id="ARBA00022448"/>
    </source>
</evidence>
<comment type="caution">
    <text evidence="10">The sequence shown here is derived from an EMBL/GenBank/DDBJ whole genome shotgun (WGS) entry which is preliminary data.</text>
</comment>
<evidence type="ECO:0000313" key="10">
    <source>
        <dbReference type="EMBL" id="GBG30757.1"/>
    </source>
</evidence>
<dbReference type="Proteomes" id="UP000241890">
    <property type="component" value="Unassembled WGS sequence"/>
</dbReference>
<dbReference type="PANTHER" id="PTHR13373">
    <property type="entry name" value="FROUNT PROTEIN-RELATED"/>
    <property type="match status" value="1"/>
</dbReference>
<dbReference type="GO" id="GO:0006606">
    <property type="term" value="P:protein import into nucleus"/>
    <property type="evidence" value="ECO:0007669"/>
    <property type="project" value="TreeGrafter"/>
</dbReference>
<comment type="subunit">
    <text evidence="9">Component of the nuclear pore complex (NPC).</text>
</comment>
<name>A0A2R5GIN8_9STRA</name>
<keyword evidence="3 9" id="KW-0813">Transport</keyword>
<keyword evidence="9" id="KW-0472">Membrane</keyword>
<dbReference type="AlphaFoldDB" id="A0A2R5GIN8"/>
<comment type="subcellular location">
    <subcellularLocation>
        <location evidence="1 9">Nucleus</location>
        <location evidence="1 9">Nuclear pore complex</location>
    </subcellularLocation>
</comment>
<dbReference type="EMBL" id="BEYU01000083">
    <property type="protein sequence ID" value="GBG30757.1"/>
    <property type="molecule type" value="Genomic_DNA"/>
</dbReference>
<evidence type="ECO:0000313" key="11">
    <source>
        <dbReference type="Proteomes" id="UP000241890"/>
    </source>
</evidence>
<accession>A0A2R5GIN8</accession>
<dbReference type="PANTHER" id="PTHR13373:SF21">
    <property type="entry name" value="NUCLEAR PORE COMPLEX PROTEIN NUP85"/>
    <property type="match status" value="1"/>
</dbReference>
<keyword evidence="5 9" id="KW-0653">Protein transport</keyword>
<keyword evidence="7 9" id="KW-0906">Nuclear pore complex</keyword>
<protein>
    <recommendedName>
        <fullName evidence="9">Nuclear pore complex protein Nup85</fullName>
    </recommendedName>
</protein>
<keyword evidence="4 9" id="KW-0509">mRNA transport</keyword>